<dbReference type="PANTHER" id="PTHR10219">
    <property type="entry name" value="GLYCOLIPID TRANSFER PROTEIN-RELATED"/>
    <property type="match status" value="1"/>
</dbReference>
<dbReference type="EMBL" id="CAKKNE010000001">
    <property type="protein sequence ID" value="CAH0366975.1"/>
    <property type="molecule type" value="Genomic_DNA"/>
</dbReference>
<dbReference type="InterPro" id="IPR036497">
    <property type="entry name" value="GLTP_sf"/>
</dbReference>
<proteinExistence type="predicted"/>
<dbReference type="Proteomes" id="UP000789595">
    <property type="component" value="Unassembled WGS sequence"/>
</dbReference>
<organism evidence="4">
    <name type="scientific">Pelagomonas calceolata</name>
    <dbReference type="NCBI Taxonomy" id="35677"/>
    <lineage>
        <taxon>Eukaryota</taxon>
        <taxon>Sar</taxon>
        <taxon>Stramenopiles</taxon>
        <taxon>Ochrophyta</taxon>
        <taxon>Pelagophyceae</taxon>
        <taxon>Pelagomonadales</taxon>
        <taxon>Pelagomonadaceae</taxon>
        <taxon>Pelagomonas</taxon>
    </lineage>
</organism>
<accession>A0A7S4E553</accession>
<feature type="region of interest" description="Disordered" evidence="1">
    <location>
        <begin position="1"/>
        <end position="28"/>
    </location>
</feature>
<dbReference type="GO" id="GO:1902388">
    <property type="term" value="F:ceramide 1-phosphate transfer activity"/>
    <property type="evidence" value="ECO:0007669"/>
    <property type="project" value="TreeGrafter"/>
</dbReference>
<dbReference type="Gene3D" id="1.10.3520.10">
    <property type="entry name" value="Glycolipid transfer protein"/>
    <property type="match status" value="1"/>
</dbReference>
<dbReference type="Pfam" id="PF08718">
    <property type="entry name" value="GLTP"/>
    <property type="match status" value="1"/>
</dbReference>
<dbReference type="GO" id="GO:0016020">
    <property type="term" value="C:membrane"/>
    <property type="evidence" value="ECO:0007669"/>
    <property type="project" value="TreeGrafter"/>
</dbReference>
<evidence type="ECO:0000256" key="1">
    <source>
        <dbReference type="SAM" id="MobiDB-lite"/>
    </source>
</evidence>
<feature type="domain" description="Glycolipid transfer protein" evidence="3">
    <location>
        <begin position="142"/>
        <end position="271"/>
    </location>
</feature>
<feature type="transmembrane region" description="Helical" evidence="2">
    <location>
        <begin position="90"/>
        <end position="107"/>
    </location>
</feature>
<evidence type="ECO:0000313" key="5">
    <source>
        <dbReference type="EMBL" id="CAH0366975.1"/>
    </source>
</evidence>
<evidence type="ECO:0000256" key="2">
    <source>
        <dbReference type="SAM" id="Phobius"/>
    </source>
</evidence>
<name>A0A7S4E553_9STRA</name>
<feature type="region of interest" description="Disordered" evidence="1">
    <location>
        <begin position="40"/>
        <end position="82"/>
    </location>
</feature>
<dbReference type="InterPro" id="IPR014830">
    <property type="entry name" value="Glycolipid_transfer_prot_dom"/>
</dbReference>
<keyword evidence="2" id="KW-1133">Transmembrane helix</keyword>
<dbReference type="OrthoDB" id="45931at2759"/>
<reference evidence="4" key="1">
    <citation type="submission" date="2021-01" db="EMBL/GenBank/DDBJ databases">
        <authorList>
            <person name="Corre E."/>
            <person name="Pelletier E."/>
            <person name="Niang G."/>
            <person name="Scheremetjew M."/>
            <person name="Finn R."/>
            <person name="Kale V."/>
            <person name="Holt S."/>
            <person name="Cochrane G."/>
            <person name="Meng A."/>
            <person name="Brown T."/>
            <person name="Cohen L."/>
        </authorList>
    </citation>
    <scope>NUCLEOTIDE SEQUENCE</scope>
    <source>
        <strain evidence="4">CCMP1756</strain>
    </source>
</reference>
<dbReference type="AlphaFoldDB" id="A0A7S4E553"/>
<sequence length="314" mass="34455">MKSPLQKTRAALKRSRQNLAKLAASKRDATSGLPVFEADTYARSPSESSLTKAKRSDYNLKELSESSESSDEEAGPRLPRKADAKGRRSWALVLVAAACLGGAGYAATRSAKPTPVLHADRSLRTATDLFRKAATADGLRSAEFTRATDALNPFLEALHLGLAPLVRVNVVKLQNAGAEKTQDSIETLVRAERRAGTDDEDASVSVAVLWNGRILRLCERLIRDVVKSDAPMPQLAHRAYKTTLEPHHNWIMRSGARALLRLTPDRRTLFETRLGYEADGPALRADLEAFAAAVRACVDRLDALYREADSRERL</sequence>
<reference evidence="5" key="2">
    <citation type="submission" date="2021-11" db="EMBL/GenBank/DDBJ databases">
        <authorList>
            <consortium name="Genoscope - CEA"/>
            <person name="William W."/>
        </authorList>
    </citation>
    <scope>NUCLEOTIDE SEQUENCE</scope>
</reference>
<keyword evidence="2" id="KW-0472">Membrane</keyword>
<evidence type="ECO:0000313" key="4">
    <source>
        <dbReference type="EMBL" id="CAE0690912.1"/>
    </source>
</evidence>
<evidence type="ECO:0000313" key="6">
    <source>
        <dbReference type="Proteomes" id="UP000789595"/>
    </source>
</evidence>
<dbReference type="GO" id="GO:0005829">
    <property type="term" value="C:cytosol"/>
    <property type="evidence" value="ECO:0007669"/>
    <property type="project" value="TreeGrafter"/>
</dbReference>
<keyword evidence="2" id="KW-0812">Transmembrane</keyword>
<dbReference type="EMBL" id="HBIW01007521">
    <property type="protein sequence ID" value="CAE0690912.1"/>
    <property type="molecule type" value="Transcribed_RNA"/>
</dbReference>
<keyword evidence="6" id="KW-1185">Reference proteome</keyword>
<dbReference type="PANTHER" id="PTHR10219:SF43">
    <property type="entry name" value="GLYCOLIPID TRANSFER PROTEIN DOMAIN-CONTAINING PROTEIN"/>
    <property type="match status" value="1"/>
</dbReference>
<gene>
    <name evidence="4" type="ORF">PCAL00307_LOCUS6348</name>
    <name evidence="5" type="ORF">PECAL_1P34910</name>
</gene>
<evidence type="ECO:0000259" key="3">
    <source>
        <dbReference type="Pfam" id="PF08718"/>
    </source>
</evidence>
<dbReference type="SUPFAM" id="SSF110004">
    <property type="entry name" value="Glycolipid transfer protein, GLTP"/>
    <property type="match status" value="1"/>
</dbReference>
<dbReference type="GO" id="GO:1902387">
    <property type="term" value="F:ceramide 1-phosphate binding"/>
    <property type="evidence" value="ECO:0007669"/>
    <property type="project" value="TreeGrafter"/>
</dbReference>
<feature type="compositionally biased region" description="Basic and acidic residues" evidence="1">
    <location>
        <begin position="54"/>
        <end position="64"/>
    </location>
</feature>
<protein>
    <recommendedName>
        <fullName evidence="3">Glycolipid transfer protein domain-containing protein</fullName>
    </recommendedName>
</protein>